<reference evidence="2 3" key="1">
    <citation type="submission" date="2013-02" db="EMBL/GenBank/DDBJ databases">
        <authorList>
            <person name="Fiebig A."/>
            <person name="Goeker M."/>
            <person name="Klenk H.-P.P."/>
        </authorList>
    </citation>
    <scope>NUCLEOTIDE SEQUENCE [LARGE SCALE GENOMIC DNA]</scope>
    <source>
        <strain evidence="2 3">DSM 19309</strain>
    </source>
</reference>
<dbReference type="RefSeq" id="WP_051521560.1">
    <property type="nucleotide sequence ID" value="NZ_KK088615.1"/>
</dbReference>
<comment type="caution">
    <text evidence="2">The sequence shown here is derived from an EMBL/GenBank/DDBJ whole genome shotgun (WGS) entry which is preliminary data.</text>
</comment>
<keyword evidence="3" id="KW-1185">Reference proteome</keyword>
<dbReference type="InterPro" id="IPR029058">
    <property type="entry name" value="AB_hydrolase_fold"/>
</dbReference>
<dbReference type="Gene3D" id="3.40.50.1820">
    <property type="entry name" value="alpha/beta hydrolase"/>
    <property type="match status" value="1"/>
</dbReference>
<dbReference type="HOGENOM" id="CLU_070536_0_0_5"/>
<dbReference type="EMBL" id="AOSK01000005">
    <property type="protein sequence ID" value="EYD78336.1"/>
    <property type="molecule type" value="Genomic_DNA"/>
</dbReference>
<dbReference type="Proteomes" id="UP000019666">
    <property type="component" value="Unassembled WGS sequence"/>
</dbReference>
<proteinExistence type="predicted"/>
<evidence type="ECO:0000313" key="3">
    <source>
        <dbReference type="Proteomes" id="UP000019666"/>
    </source>
</evidence>
<dbReference type="AlphaFoldDB" id="A0A017HVB8"/>
<name>A0A017HVB8_9RHOB</name>
<organism evidence="2 3">
    <name type="scientific">Rubellimicrobium mesophilum DSM 19309</name>
    <dbReference type="NCBI Taxonomy" id="442562"/>
    <lineage>
        <taxon>Bacteria</taxon>
        <taxon>Pseudomonadati</taxon>
        <taxon>Pseudomonadota</taxon>
        <taxon>Alphaproteobacteria</taxon>
        <taxon>Rhodobacterales</taxon>
        <taxon>Roseobacteraceae</taxon>
        <taxon>Rubellimicrobium</taxon>
    </lineage>
</organism>
<dbReference type="Pfam" id="PF12146">
    <property type="entry name" value="Hydrolase_4"/>
    <property type="match status" value="1"/>
</dbReference>
<dbReference type="InterPro" id="IPR022742">
    <property type="entry name" value="Hydrolase_4"/>
</dbReference>
<gene>
    <name evidence="2" type="ORF">Rumeso_00165</name>
</gene>
<dbReference type="STRING" id="442562.Rumeso_00165"/>
<evidence type="ECO:0000313" key="2">
    <source>
        <dbReference type="EMBL" id="EYD78336.1"/>
    </source>
</evidence>
<evidence type="ECO:0000259" key="1">
    <source>
        <dbReference type="Pfam" id="PF12146"/>
    </source>
</evidence>
<feature type="domain" description="Serine aminopeptidase S33" evidence="1">
    <location>
        <begin position="43"/>
        <end position="244"/>
    </location>
</feature>
<sequence>MTLPPPESLDAWLAGREAQVPGLRPGCEKRILWADGPRRTPWSVVYIHGFSASRREVSPYSEKVAEALGANHFGTRLSGHGQDGDAMGRATLAEWRADVAEALAIGHALGDRVLAVSCSTGCTVLTLALATGETVAAAAMLSPNFGLRLRRLQAALDAPFAAHWAPYLIRRPQRPPAASSASGIWTNGFPVRAYVPMAQAVRAIRRADLEAIRAPALFVHSEADQIVDPALTAAVMRRWGGPSRHIAPTPGQGDDPMAHVIAGDALSPGQTEPLVRATLDWIRAL</sequence>
<dbReference type="SUPFAM" id="SSF53474">
    <property type="entry name" value="alpha/beta-Hydrolases"/>
    <property type="match status" value="1"/>
</dbReference>
<accession>A0A017HVB8</accession>
<protein>
    <submittedName>
        <fullName evidence="2">Identified by similarity to GB.1</fullName>
    </submittedName>
</protein>